<keyword evidence="2" id="KW-1185">Reference proteome</keyword>
<protein>
    <submittedName>
        <fullName evidence="1">Uncharacterized protein</fullName>
    </submittedName>
</protein>
<evidence type="ECO:0000313" key="2">
    <source>
        <dbReference type="Proteomes" id="UP000000330"/>
    </source>
</evidence>
<dbReference type="KEGG" id="vg:10323060"/>
<name>Q6J2N3_9CAUD</name>
<gene>
    <name evidence="1" type="ORF">Acj133p073</name>
</gene>
<dbReference type="RefSeq" id="YP_004300654.1">
    <property type="nucleotide sequence ID" value="NC_015250.1"/>
</dbReference>
<evidence type="ECO:0000313" key="1">
    <source>
        <dbReference type="EMBL" id="AAT38500.1"/>
    </source>
</evidence>
<sequence length="78" mass="8657">MLTLKRTIRIETDPKSRVKIVELCEGQFPTDLELSYVPSVSYGCAAEIGAKNLRTGKSTILKPKQVECLKAIPYTTVD</sequence>
<dbReference type="EMBL" id="HM114315">
    <property type="protein sequence ID" value="AAT38500.1"/>
    <property type="molecule type" value="Genomic_DNA"/>
</dbReference>
<accession>Q6J2N3</accession>
<organism evidence="1 2">
    <name type="scientific">Acinetobacter phage 133</name>
    <dbReference type="NCBI Taxonomy" id="2919552"/>
    <lineage>
        <taxon>Viruses</taxon>
        <taxon>Duplodnaviria</taxon>
        <taxon>Heunggongvirae</taxon>
        <taxon>Uroviricota</taxon>
        <taxon>Caudoviricetes</taxon>
        <taxon>Pantevenvirales</taxon>
        <taxon>Straboviridae</taxon>
        <taxon>Tevenvirinae</taxon>
        <taxon>Centumtrigintavirus</taxon>
        <taxon>Centumtrigintavirus cv133</taxon>
        <taxon>Acinetobacter virus 133</taxon>
    </lineage>
</organism>
<proteinExistence type="predicted"/>
<dbReference type="Proteomes" id="UP000000330">
    <property type="component" value="Segment"/>
</dbReference>
<dbReference type="GeneID" id="10323060"/>
<reference evidence="1 2" key="1">
    <citation type="journal article" date="2010" name="Virol. J.">
        <title>Genomes of the T4-related bacteriophages as windows on microbial genome evolution.</title>
        <authorList>
            <person name="Petrov V.M."/>
            <person name="Ratnayaka S."/>
            <person name="Nolan J.M."/>
            <person name="Miller E.S."/>
            <person name="Karam J.D."/>
        </authorList>
    </citation>
    <scope>NUCLEOTIDE SEQUENCE [LARGE SCALE GENOMIC DNA]</scope>
    <source>
        <strain evidence="1">Acj133</strain>
    </source>
</reference>